<evidence type="ECO:0000313" key="1">
    <source>
        <dbReference type="EMBL" id="MDA0141529.1"/>
    </source>
</evidence>
<keyword evidence="2" id="KW-1185">Reference proteome</keyword>
<sequence>MVARVLLVVAALVAGTWLVVQARAGRAEERLIELAFEAPEPPPQAESERLLTQARRWNPDRRPELFEGVILARQGRTREAIATLQAVTRAEPANLEAWGLLRSAAADTDPAIAQQAAARARALSPLGR</sequence>
<organism evidence="1 2">
    <name type="scientific">Solirubrobacter deserti</name>
    <dbReference type="NCBI Taxonomy" id="2282478"/>
    <lineage>
        <taxon>Bacteria</taxon>
        <taxon>Bacillati</taxon>
        <taxon>Actinomycetota</taxon>
        <taxon>Thermoleophilia</taxon>
        <taxon>Solirubrobacterales</taxon>
        <taxon>Solirubrobacteraceae</taxon>
        <taxon>Solirubrobacter</taxon>
    </lineage>
</organism>
<gene>
    <name evidence="1" type="ORF">OJ962_28810</name>
</gene>
<dbReference type="Proteomes" id="UP001147700">
    <property type="component" value="Unassembled WGS sequence"/>
</dbReference>
<accession>A0ABT4RSG6</accession>
<proteinExistence type="predicted"/>
<protein>
    <recommendedName>
        <fullName evidence="3">Tetratricopeptide repeat protein</fullName>
    </recommendedName>
</protein>
<name>A0ABT4RSG6_9ACTN</name>
<comment type="caution">
    <text evidence="1">The sequence shown here is derived from an EMBL/GenBank/DDBJ whole genome shotgun (WGS) entry which is preliminary data.</text>
</comment>
<dbReference type="SUPFAM" id="SSF48452">
    <property type="entry name" value="TPR-like"/>
    <property type="match status" value="1"/>
</dbReference>
<dbReference type="RefSeq" id="WP_202954001.1">
    <property type="nucleotide sequence ID" value="NZ_JAPCID010000059.1"/>
</dbReference>
<dbReference type="EMBL" id="JAPCID010000059">
    <property type="protein sequence ID" value="MDA0141529.1"/>
    <property type="molecule type" value="Genomic_DNA"/>
</dbReference>
<dbReference type="InterPro" id="IPR011990">
    <property type="entry name" value="TPR-like_helical_dom_sf"/>
</dbReference>
<reference evidence="1" key="1">
    <citation type="submission" date="2022-10" db="EMBL/GenBank/DDBJ databases">
        <title>The WGS of Solirubrobacter sp. CPCC 204708.</title>
        <authorList>
            <person name="Jiang Z."/>
        </authorList>
    </citation>
    <scope>NUCLEOTIDE SEQUENCE</scope>
    <source>
        <strain evidence="1">CPCC 204708</strain>
    </source>
</reference>
<evidence type="ECO:0000313" key="2">
    <source>
        <dbReference type="Proteomes" id="UP001147700"/>
    </source>
</evidence>
<evidence type="ECO:0008006" key="3">
    <source>
        <dbReference type="Google" id="ProtNLM"/>
    </source>
</evidence>